<dbReference type="GeneID" id="54324679"/>
<accession>A0A5M9M315</accession>
<feature type="region of interest" description="Disordered" evidence="1">
    <location>
        <begin position="1"/>
        <end position="30"/>
    </location>
</feature>
<protein>
    <submittedName>
        <fullName evidence="2">Uncharacterized protein</fullName>
    </submittedName>
</protein>
<gene>
    <name evidence="2" type="ORF">ATNIH1004_001977</name>
</gene>
<reference evidence="2 3" key="1">
    <citation type="submission" date="2019-08" db="EMBL/GenBank/DDBJ databases">
        <title>The genome sequence of a newly discovered highly antifungal drug resistant Aspergillus species, Aspergillus tanneri NIH 1004.</title>
        <authorList>
            <person name="Mounaud S."/>
            <person name="Singh I."/>
            <person name="Joardar V."/>
            <person name="Pakala S."/>
            <person name="Pakala S."/>
            <person name="Venepally P."/>
            <person name="Chung J.K."/>
            <person name="Losada L."/>
            <person name="Nierman W.C."/>
        </authorList>
    </citation>
    <scope>NUCLEOTIDE SEQUENCE [LARGE SCALE GENOMIC DNA]</scope>
    <source>
        <strain evidence="2 3">NIH1004</strain>
    </source>
</reference>
<dbReference type="RefSeq" id="XP_033420737.1">
    <property type="nucleotide sequence ID" value="XM_033566672.1"/>
</dbReference>
<proteinExistence type="predicted"/>
<name>A0A5M9M315_9EURO</name>
<sequence length="71" mass="8135">MASINPTRHLFSRQSALFPEQQPAPKSPEEQTPLNLVIAWLWVSYHFPTKPLVNVRQRGKRSPGKTGDIRQ</sequence>
<evidence type="ECO:0000313" key="3">
    <source>
        <dbReference type="Proteomes" id="UP000324241"/>
    </source>
</evidence>
<dbReference type="Proteomes" id="UP000324241">
    <property type="component" value="Unassembled WGS sequence"/>
</dbReference>
<organism evidence="2 3">
    <name type="scientific">Aspergillus tanneri</name>
    <dbReference type="NCBI Taxonomy" id="1220188"/>
    <lineage>
        <taxon>Eukaryota</taxon>
        <taxon>Fungi</taxon>
        <taxon>Dikarya</taxon>
        <taxon>Ascomycota</taxon>
        <taxon>Pezizomycotina</taxon>
        <taxon>Eurotiomycetes</taxon>
        <taxon>Eurotiomycetidae</taxon>
        <taxon>Eurotiales</taxon>
        <taxon>Aspergillaceae</taxon>
        <taxon>Aspergillus</taxon>
        <taxon>Aspergillus subgen. Circumdati</taxon>
    </lineage>
</organism>
<dbReference type="AlphaFoldDB" id="A0A5M9M315"/>
<evidence type="ECO:0000256" key="1">
    <source>
        <dbReference type="SAM" id="MobiDB-lite"/>
    </source>
</evidence>
<evidence type="ECO:0000313" key="2">
    <source>
        <dbReference type="EMBL" id="KAA8641375.1"/>
    </source>
</evidence>
<dbReference type="EMBL" id="QUQM01000013">
    <property type="protein sequence ID" value="KAA8641375.1"/>
    <property type="molecule type" value="Genomic_DNA"/>
</dbReference>
<comment type="caution">
    <text evidence="2">The sequence shown here is derived from an EMBL/GenBank/DDBJ whole genome shotgun (WGS) entry which is preliminary data.</text>
</comment>